<sequence length="164" mass="16235">MDRHNLAEQVILAAVAKGLTISSAESLTAGMVSAALAAVPGASGALQGAVVSYQNRVKSGLLGVDASLLERNGAVDPQVAREMAEGVRRRLEADIAVATTGAAGPEPHGGKPVGTVFVGVATAAGSRAEAFSFAGGRAEIREQATDAALSALLEAVESAAASAD</sequence>
<dbReference type="InterPro" id="IPR036653">
    <property type="entry name" value="CinA-like_C"/>
</dbReference>
<keyword evidence="3" id="KW-1185">Reference proteome</keyword>
<gene>
    <name evidence="2" type="ORF">AHIS1636_07690</name>
</gene>
<reference evidence="2 3" key="1">
    <citation type="journal article" date="2023" name="Int. J. Syst. Evol. Microbiol.">
        <title>Arthrobacter mangrovi sp. nov., an actinobacterium isolated from the rhizosphere of a mangrove.</title>
        <authorList>
            <person name="Hamada M."/>
            <person name="Saitou S."/>
            <person name="Enomoto N."/>
            <person name="Nanri K."/>
            <person name="Hidaka K."/>
            <person name="Miura T."/>
            <person name="Tamura T."/>
        </authorList>
    </citation>
    <scope>NUCLEOTIDE SEQUENCE [LARGE SCALE GENOMIC DNA]</scope>
    <source>
        <strain evidence="2 3">NBRC 112813</strain>
    </source>
</reference>
<feature type="domain" description="CinA C-terminal" evidence="1">
    <location>
        <begin position="5"/>
        <end position="155"/>
    </location>
</feature>
<dbReference type="Gene3D" id="3.90.950.20">
    <property type="entry name" value="CinA-like"/>
    <property type="match status" value="1"/>
</dbReference>
<organism evidence="2 3">
    <name type="scientific">Arthrobacter mangrovi</name>
    <dbReference type="NCBI Taxonomy" id="2966350"/>
    <lineage>
        <taxon>Bacteria</taxon>
        <taxon>Bacillati</taxon>
        <taxon>Actinomycetota</taxon>
        <taxon>Actinomycetes</taxon>
        <taxon>Micrococcales</taxon>
        <taxon>Micrococcaceae</taxon>
        <taxon>Arthrobacter</taxon>
    </lineage>
</organism>
<accession>A0ABQ5MQS7</accession>
<protein>
    <recommendedName>
        <fullName evidence="1">CinA C-terminal domain-containing protein</fullName>
    </recommendedName>
</protein>
<dbReference type="EMBL" id="BRVS01000003">
    <property type="protein sequence ID" value="GLB66330.1"/>
    <property type="molecule type" value="Genomic_DNA"/>
</dbReference>
<evidence type="ECO:0000313" key="3">
    <source>
        <dbReference type="Proteomes" id="UP001209654"/>
    </source>
</evidence>
<evidence type="ECO:0000259" key="1">
    <source>
        <dbReference type="Pfam" id="PF02464"/>
    </source>
</evidence>
<dbReference type="NCBIfam" id="TIGR00199">
    <property type="entry name" value="PncC_domain"/>
    <property type="match status" value="1"/>
</dbReference>
<dbReference type="Proteomes" id="UP001209654">
    <property type="component" value="Unassembled WGS sequence"/>
</dbReference>
<dbReference type="Pfam" id="PF02464">
    <property type="entry name" value="CinA"/>
    <property type="match status" value="1"/>
</dbReference>
<evidence type="ECO:0000313" key="2">
    <source>
        <dbReference type="EMBL" id="GLB66330.1"/>
    </source>
</evidence>
<dbReference type="SUPFAM" id="SSF142433">
    <property type="entry name" value="CinA-like"/>
    <property type="match status" value="1"/>
</dbReference>
<proteinExistence type="predicted"/>
<dbReference type="InterPro" id="IPR008136">
    <property type="entry name" value="CinA_C"/>
</dbReference>
<comment type="caution">
    <text evidence="2">The sequence shown here is derived from an EMBL/GenBank/DDBJ whole genome shotgun (WGS) entry which is preliminary data.</text>
</comment>
<dbReference type="RefSeq" id="WP_264794493.1">
    <property type="nucleotide sequence ID" value="NZ_BRVS01000003.1"/>
</dbReference>
<name>A0ABQ5MQS7_9MICC</name>